<dbReference type="OrthoDB" id="4064873at2759"/>
<keyword evidence="1" id="KW-0479">Metal-binding</keyword>
<evidence type="ECO:0000256" key="6">
    <source>
        <dbReference type="ARBA" id="ARBA00023242"/>
    </source>
</evidence>
<evidence type="ECO:0000256" key="7">
    <source>
        <dbReference type="SAM" id="MobiDB-lite"/>
    </source>
</evidence>
<dbReference type="GO" id="GO:0003700">
    <property type="term" value="F:DNA-binding transcription factor activity"/>
    <property type="evidence" value="ECO:0007669"/>
    <property type="project" value="TreeGrafter"/>
</dbReference>
<dbReference type="GO" id="GO:0009410">
    <property type="term" value="P:response to xenobiotic stimulus"/>
    <property type="evidence" value="ECO:0007669"/>
    <property type="project" value="TreeGrafter"/>
</dbReference>
<keyword evidence="3" id="KW-0805">Transcription regulation</keyword>
<dbReference type="GO" id="GO:0003677">
    <property type="term" value="F:DNA binding"/>
    <property type="evidence" value="ECO:0007669"/>
    <property type="project" value="UniProtKB-KW"/>
</dbReference>
<evidence type="ECO:0000256" key="2">
    <source>
        <dbReference type="ARBA" id="ARBA00022833"/>
    </source>
</evidence>
<evidence type="ECO:0000259" key="8">
    <source>
        <dbReference type="Pfam" id="PF04082"/>
    </source>
</evidence>
<dbReference type="VEuPathDB" id="FungiDB:ASPZODRAFT_133025"/>
<evidence type="ECO:0000256" key="4">
    <source>
        <dbReference type="ARBA" id="ARBA00023125"/>
    </source>
</evidence>
<dbReference type="GO" id="GO:0006351">
    <property type="term" value="P:DNA-templated transcription"/>
    <property type="evidence" value="ECO:0007669"/>
    <property type="project" value="InterPro"/>
</dbReference>
<gene>
    <name evidence="9" type="ORF">ASPZODRAFT_133025</name>
</gene>
<dbReference type="InterPro" id="IPR007219">
    <property type="entry name" value="XnlR_reg_dom"/>
</dbReference>
<sequence length="493" mass="53434">MGQSMELGSELRLHSFGWNINTRPELLAPAVVPVVCRLLDVHTLSTYSQVFFDVVDPVYHFLDRARYLERCAAYWAEPPRVLEDFEALVAGVVVLGSFFADTPVAVEAELVEHAKQVLDLGCAYAPGRLSLDQAAAWIARTLYLRLATRPHLAWYASCSAMHVVEAMGLHVDLRTVDVAGRGDSSVAALTTPEFVAARRNLFECASFLNAIISADYGRSRVVLQDSITTTTTTTTAAAAAAAVATTAVLGSSGLAAAADRPMSKLTALLLRLERDLPRGARLEILESIYSLPSEPAVFALLKTDVAIHLFRRHVHIDQERLSGAESALMLTILKAGLAQTRGLLPSHQAWWNLLFTPFQALMVLLAIDSTESLELLSETMSLLDAVSHAFPCFLAGEVLQTAQTLAKGLEKRKKKQAKLLSTASNWTFSSPPPPSSSSAQNHQATDPDLPDGSTPASVHPGHAEALLDSWFGGGVDWMDLWNSTDPVLDLNFP</sequence>
<organism evidence="9 10">
    <name type="scientific">Penicilliopsis zonata CBS 506.65</name>
    <dbReference type="NCBI Taxonomy" id="1073090"/>
    <lineage>
        <taxon>Eukaryota</taxon>
        <taxon>Fungi</taxon>
        <taxon>Dikarya</taxon>
        <taxon>Ascomycota</taxon>
        <taxon>Pezizomycotina</taxon>
        <taxon>Eurotiomycetes</taxon>
        <taxon>Eurotiomycetidae</taxon>
        <taxon>Eurotiales</taxon>
        <taxon>Aspergillaceae</taxon>
        <taxon>Penicilliopsis</taxon>
    </lineage>
</organism>
<evidence type="ECO:0000313" key="9">
    <source>
        <dbReference type="EMBL" id="OJJ46059.1"/>
    </source>
</evidence>
<dbReference type="PANTHER" id="PTHR31779">
    <property type="entry name" value="2-NITROPROPANE DIOXYGENASE FAMILY, PUTATIVE (AFU_ORTHOLOGUE AFUA_2G17430)-RELATED"/>
    <property type="match status" value="1"/>
</dbReference>
<feature type="domain" description="Xylanolytic transcriptional activator regulatory" evidence="8">
    <location>
        <begin position="49"/>
        <end position="227"/>
    </location>
</feature>
<dbReference type="RefSeq" id="XP_022580569.1">
    <property type="nucleotide sequence ID" value="XM_022723169.1"/>
</dbReference>
<protein>
    <recommendedName>
        <fullName evidence="8">Xylanolytic transcriptional activator regulatory domain-containing protein</fullName>
    </recommendedName>
</protein>
<name>A0A1L9SFU6_9EURO</name>
<dbReference type="PANTHER" id="PTHR31779:SF4">
    <property type="entry name" value="2-NITROPROPANE DIOXYGENASE FAMILY, PUTATIVE (AFU_ORTHOLOGUE AFUA_2G17430)-RELATED"/>
    <property type="match status" value="1"/>
</dbReference>
<feature type="region of interest" description="Disordered" evidence="7">
    <location>
        <begin position="424"/>
        <end position="459"/>
    </location>
</feature>
<evidence type="ECO:0000256" key="5">
    <source>
        <dbReference type="ARBA" id="ARBA00023163"/>
    </source>
</evidence>
<accession>A0A1L9SFU6</accession>
<dbReference type="Pfam" id="PF04082">
    <property type="entry name" value="Fungal_trans"/>
    <property type="match status" value="1"/>
</dbReference>
<dbReference type="EMBL" id="KV878343">
    <property type="protein sequence ID" value="OJJ46059.1"/>
    <property type="molecule type" value="Genomic_DNA"/>
</dbReference>
<dbReference type="GeneID" id="34609634"/>
<keyword evidence="10" id="KW-1185">Reference proteome</keyword>
<dbReference type="CDD" id="cd12148">
    <property type="entry name" value="fungal_TF_MHR"/>
    <property type="match status" value="1"/>
</dbReference>
<evidence type="ECO:0000256" key="1">
    <source>
        <dbReference type="ARBA" id="ARBA00022723"/>
    </source>
</evidence>
<keyword evidence="2" id="KW-0862">Zinc</keyword>
<dbReference type="InterPro" id="IPR052478">
    <property type="entry name" value="Metabolite_Synth_Reg"/>
</dbReference>
<dbReference type="GO" id="GO:0008270">
    <property type="term" value="F:zinc ion binding"/>
    <property type="evidence" value="ECO:0007669"/>
    <property type="project" value="InterPro"/>
</dbReference>
<dbReference type="AlphaFoldDB" id="A0A1L9SFU6"/>
<evidence type="ECO:0000313" key="10">
    <source>
        <dbReference type="Proteomes" id="UP000184188"/>
    </source>
</evidence>
<reference evidence="10" key="1">
    <citation type="journal article" date="2017" name="Genome Biol.">
        <title>Comparative genomics reveals high biological diversity and specific adaptations in the industrially and medically important fungal genus Aspergillus.</title>
        <authorList>
            <person name="de Vries R.P."/>
            <person name="Riley R."/>
            <person name="Wiebenga A."/>
            <person name="Aguilar-Osorio G."/>
            <person name="Amillis S."/>
            <person name="Uchima C.A."/>
            <person name="Anderluh G."/>
            <person name="Asadollahi M."/>
            <person name="Askin M."/>
            <person name="Barry K."/>
            <person name="Battaglia E."/>
            <person name="Bayram O."/>
            <person name="Benocci T."/>
            <person name="Braus-Stromeyer S.A."/>
            <person name="Caldana C."/>
            <person name="Canovas D."/>
            <person name="Cerqueira G.C."/>
            <person name="Chen F."/>
            <person name="Chen W."/>
            <person name="Choi C."/>
            <person name="Clum A."/>
            <person name="Dos Santos R.A."/>
            <person name="Damasio A.R."/>
            <person name="Diallinas G."/>
            <person name="Emri T."/>
            <person name="Fekete E."/>
            <person name="Flipphi M."/>
            <person name="Freyberg S."/>
            <person name="Gallo A."/>
            <person name="Gournas C."/>
            <person name="Habgood R."/>
            <person name="Hainaut M."/>
            <person name="Harispe M.L."/>
            <person name="Henrissat B."/>
            <person name="Hilden K.S."/>
            <person name="Hope R."/>
            <person name="Hossain A."/>
            <person name="Karabika E."/>
            <person name="Karaffa L."/>
            <person name="Karanyi Z."/>
            <person name="Krasevec N."/>
            <person name="Kuo A."/>
            <person name="Kusch H."/>
            <person name="LaButti K."/>
            <person name="Lagendijk E.L."/>
            <person name="Lapidus A."/>
            <person name="Levasseur A."/>
            <person name="Lindquist E."/>
            <person name="Lipzen A."/>
            <person name="Logrieco A.F."/>
            <person name="MacCabe A."/>
            <person name="Maekelae M.R."/>
            <person name="Malavazi I."/>
            <person name="Melin P."/>
            <person name="Meyer V."/>
            <person name="Mielnichuk N."/>
            <person name="Miskei M."/>
            <person name="Molnar A.P."/>
            <person name="Mule G."/>
            <person name="Ngan C.Y."/>
            <person name="Orejas M."/>
            <person name="Orosz E."/>
            <person name="Ouedraogo J.P."/>
            <person name="Overkamp K.M."/>
            <person name="Park H.-S."/>
            <person name="Perrone G."/>
            <person name="Piumi F."/>
            <person name="Punt P.J."/>
            <person name="Ram A.F."/>
            <person name="Ramon A."/>
            <person name="Rauscher S."/>
            <person name="Record E."/>
            <person name="Riano-Pachon D.M."/>
            <person name="Robert V."/>
            <person name="Roehrig J."/>
            <person name="Ruller R."/>
            <person name="Salamov A."/>
            <person name="Salih N.S."/>
            <person name="Samson R.A."/>
            <person name="Sandor E."/>
            <person name="Sanguinetti M."/>
            <person name="Schuetze T."/>
            <person name="Sepcic K."/>
            <person name="Shelest E."/>
            <person name="Sherlock G."/>
            <person name="Sophianopoulou V."/>
            <person name="Squina F.M."/>
            <person name="Sun H."/>
            <person name="Susca A."/>
            <person name="Todd R.B."/>
            <person name="Tsang A."/>
            <person name="Unkles S.E."/>
            <person name="van de Wiele N."/>
            <person name="van Rossen-Uffink D."/>
            <person name="Oliveira J.V."/>
            <person name="Vesth T.C."/>
            <person name="Visser J."/>
            <person name="Yu J.-H."/>
            <person name="Zhou M."/>
            <person name="Andersen M.R."/>
            <person name="Archer D.B."/>
            <person name="Baker S.E."/>
            <person name="Benoit I."/>
            <person name="Brakhage A.A."/>
            <person name="Braus G.H."/>
            <person name="Fischer R."/>
            <person name="Frisvad J.C."/>
            <person name="Goldman G.H."/>
            <person name="Houbraken J."/>
            <person name="Oakley B."/>
            <person name="Pocsi I."/>
            <person name="Scazzocchio C."/>
            <person name="Seiboth B."/>
            <person name="vanKuyk P.A."/>
            <person name="Wortman J."/>
            <person name="Dyer P.S."/>
            <person name="Grigoriev I.V."/>
        </authorList>
    </citation>
    <scope>NUCLEOTIDE SEQUENCE [LARGE SCALE GENOMIC DNA]</scope>
    <source>
        <strain evidence="10">CBS 506.65</strain>
    </source>
</reference>
<evidence type="ECO:0000256" key="3">
    <source>
        <dbReference type="ARBA" id="ARBA00023015"/>
    </source>
</evidence>
<keyword evidence="6" id="KW-0539">Nucleus</keyword>
<keyword evidence="4" id="KW-0238">DNA-binding</keyword>
<keyword evidence="5" id="KW-0804">Transcription</keyword>
<dbReference type="Proteomes" id="UP000184188">
    <property type="component" value="Unassembled WGS sequence"/>
</dbReference>
<proteinExistence type="predicted"/>